<protein>
    <submittedName>
        <fullName evidence="3">YD repeat-containing protein</fullName>
    </submittedName>
</protein>
<reference evidence="3 6" key="1">
    <citation type="submission" date="2016-10" db="EMBL/GenBank/DDBJ databases">
        <authorList>
            <person name="de Groot N.N."/>
        </authorList>
    </citation>
    <scope>NUCLEOTIDE SEQUENCE [LARGE SCALE GENOMIC DNA]</scope>
    <source>
        <strain evidence="3 6">CCM 7361</strain>
    </source>
</reference>
<dbReference type="InterPro" id="IPR045351">
    <property type="entry name" value="DUF6531"/>
</dbReference>
<evidence type="ECO:0000259" key="2">
    <source>
        <dbReference type="Pfam" id="PF20148"/>
    </source>
</evidence>
<dbReference type="EMBL" id="FNEC01000020">
    <property type="protein sequence ID" value="SDJ66062.1"/>
    <property type="molecule type" value="Genomic_DNA"/>
</dbReference>
<dbReference type="Pfam" id="PF20148">
    <property type="entry name" value="DUF6531"/>
    <property type="match status" value="1"/>
</dbReference>
<dbReference type="PROSITE" id="PS51257">
    <property type="entry name" value="PROKAR_LIPOPROTEIN"/>
    <property type="match status" value="1"/>
</dbReference>
<evidence type="ECO:0000313" key="4">
    <source>
        <dbReference type="EMBL" id="SNT41351.1"/>
    </source>
</evidence>
<organism evidence="3 6">
    <name type="scientific">Pseudomonas delhiensis</name>
    <dbReference type="NCBI Taxonomy" id="366289"/>
    <lineage>
        <taxon>Bacteria</taxon>
        <taxon>Pseudomonadati</taxon>
        <taxon>Pseudomonadota</taxon>
        <taxon>Gammaproteobacteria</taxon>
        <taxon>Pseudomonadales</taxon>
        <taxon>Pseudomonadaceae</taxon>
        <taxon>Pseudomonas</taxon>
    </lineage>
</organism>
<gene>
    <name evidence="3" type="ORF">SAMN05216189_1020102</name>
    <name evidence="4" type="ORF">SAMN06295949_1262</name>
</gene>
<keyword evidence="1" id="KW-0732">Signal</keyword>
<sequence length="504" mass="55796">MHPRPFLHCLLPGVGALLISQACLAEYQWRDATRTPWPSAEAACEQGESLRKLLQKREQSPGQQWRINNYSLTDLDGTESLCRFVVERRLFGLWLPDTYHLSSVYRSGEADLCPSGVLDGSGQCCAQCQSNECNDSNPILGATGQKVQVEVDLSVPGSRLGFSRNYWSSRNQAGDLGVGWSHGWNQRIAKLTADTLKAYREDGRAVAFTRVAGKWTASADERLTLVELPEQGGWSLTGADASVETYDALGQLRRLDPVIGSSLQFTRDTGGRLVRISDAGGRQISLGYDGERLASLQFGDWSVSYRYDDRGRLASVMRGDEEQRYHYEVAERPHLLTGITDARGLRFATWTYDAQGRATSSSHAGEAGSVQFAYLDANRVRITNPLGKSTLYHYQTFDQRRLVTRRDGEASAHCPAASQEVTYLANGLPASRTDWNGNLTTYQYDARGLETSRTEAAGTEQARTISTTWHPTLALPLSITEAGRVTRYQYDGRGRVIAQTTEAL</sequence>
<name>A0A239MFB3_9PSED</name>
<dbReference type="InterPro" id="IPR006530">
    <property type="entry name" value="YD"/>
</dbReference>
<dbReference type="InterPro" id="IPR050708">
    <property type="entry name" value="T6SS_VgrG/RHS"/>
</dbReference>
<evidence type="ECO:0000313" key="5">
    <source>
        <dbReference type="Proteomes" id="UP000198309"/>
    </source>
</evidence>
<reference evidence="4 5" key="2">
    <citation type="submission" date="2017-06" db="EMBL/GenBank/DDBJ databases">
        <authorList>
            <person name="Varghese N."/>
            <person name="Submissions S."/>
        </authorList>
    </citation>
    <scope>NUCLEOTIDE SEQUENCE [LARGE SCALE GENOMIC DNA]</scope>
    <source>
        <strain evidence="4 5">RLD-1</strain>
    </source>
</reference>
<evidence type="ECO:0000256" key="1">
    <source>
        <dbReference type="SAM" id="SignalP"/>
    </source>
</evidence>
<evidence type="ECO:0000313" key="3">
    <source>
        <dbReference type="EMBL" id="SDJ66062.1"/>
    </source>
</evidence>
<dbReference type="AlphaFoldDB" id="A0A239MFB3"/>
<proteinExistence type="predicted"/>
<feature type="chain" id="PRO_5030041003" evidence="1">
    <location>
        <begin position="26"/>
        <end position="504"/>
    </location>
</feature>
<dbReference type="EMBL" id="FZPC01000026">
    <property type="protein sequence ID" value="SNT41351.1"/>
    <property type="molecule type" value="Genomic_DNA"/>
</dbReference>
<keyword evidence="5" id="KW-1185">Reference proteome</keyword>
<evidence type="ECO:0000313" key="6">
    <source>
        <dbReference type="Proteomes" id="UP000199693"/>
    </source>
</evidence>
<accession>A0A239MFB3</accession>
<dbReference type="Proteomes" id="UP000199693">
    <property type="component" value="Unassembled WGS sequence"/>
</dbReference>
<dbReference type="Proteomes" id="UP000198309">
    <property type="component" value="Unassembled WGS sequence"/>
</dbReference>
<dbReference type="Gene3D" id="2.180.10.10">
    <property type="entry name" value="RHS repeat-associated core"/>
    <property type="match status" value="1"/>
</dbReference>
<dbReference type="Pfam" id="PF05593">
    <property type="entry name" value="RHS_repeat"/>
    <property type="match status" value="3"/>
</dbReference>
<dbReference type="InterPro" id="IPR031325">
    <property type="entry name" value="RHS_repeat"/>
</dbReference>
<dbReference type="PANTHER" id="PTHR32305:SF15">
    <property type="entry name" value="PROTEIN RHSA-RELATED"/>
    <property type="match status" value="1"/>
</dbReference>
<feature type="signal peptide" evidence="1">
    <location>
        <begin position="1"/>
        <end position="25"/>
    </location>
</feature>
<dbReference type="NCBIfam" id="TIGR01643">
    <property type="entry name" value="YD_repeat_2x"/>
    <property type="match status" value="1"/>
</dbReference>
<feature type="domain" description="DUF6531" evidence="2">
    <location>
        <begin position="137"/>
        <end position="208"/>
    </location>
</feature>
<dbReference type="PANTHER" id="PTHR32305">
    <property type="match status" value="1"/>
</dbReference>